<proteinExistence type="predicted"/>
<evidence type="ECO:0000313" key="3">
    <source>
        <dbReference type="Proteomes" id="UP001501788"/>
    </source>
</evidence>
<dbReference type="RefSeq" id="WP_345061343.1">
    <property type="nucleotide sequence ID" value="NZ_BAABEX010000007.1"/>
</dbReference>
<comment type="caution">
    <text evidence="2">The sequence shown here is derived from an EMBL/GenBank/DDBJ whole genome shotgun (WGS) entry which is preliminary data.</text>
</comment>
<dbReference type="Proteomes" id="UP001501788">
    <property type="component" value="Unassembled WGS sequence"/>
</dbReference>
<dbReference type="InterPro" id="IPR029058">
    <property type="entry name" value="AB_hydrolase_fold"/>
</dbReference>
<dbReference type="InterPro" id="IPR050266">
    <property type="entry name" value="AB_hydrolase_sf"/>
</dbReference>
<name>A0ABP8L1K7_9BURK</name>
<dbReference type="SUPFAM" id="SSF53474">
    <property type="entry name" value="alpha/beta-Hydrolases"/>
    <property type="match status" value="1"/>
</dbReference>
<dbReference type="PANTHER" id="PTHR43798">
    <property type="entry name" value="MONOACYLGLYCEROL LIPASE"/>
    <property type="match status" value="1"/>
</dbReference>
<dbReference type="InterPro" id="IPR000639">
    <property type="entry name" value="Epox_hydrolase-like"/>
</dbReference>
<sequence>MKRIAFFLVTLVALGITSVWYGMPYAVAPYLLQFNRSLSGLEAQQVVAAAHTIHYLDSAPDTPDSQAPDTLPVVLLHGIFAEKDHWVDFARTLPGQVRVLAPDIPGFGESTRLDRAPYDYAAHTERLAAWMDALGLERVHLAGNSMGGTVAALFALQHPQRVASVAFIGAPHGVRSPQPSPMDQQIDAGQRPLVAQDAAAFEAMMNLVFEQRPLLPYPILHVSRETAVGNAASNARLWDAQLKDRFLLQERLQAAGGLPVPTLVLWGAQDRVFDVSGLPVLQGLLRQGHAQRLEGIGHLPMMEDPKGTAWRYTQFLTTLQKSP</sequence>
<reference evidence="3" key="1">
    <citation type="journal article" date="2019" name="Int. J. Syst. Evol. Microbiol.">
        <title>The Global Catalogue of Microorganisms (GCM) 10K type strain sequencing project: providing services to taxonomists for standard genome sequencing and annotation.</title>
        <authorList>
            <consortium name="The Broad Institute Genomics Platform"/>
            <consortium name="The Broad Institute Genome Sequencing Center for Infectious Disease"/>
            <person name="Wu L."/>
            <person name="Ma J."/>
        </authorList>
    </citation>
    <scope>NUCLEOTIDE SEQUENCE [LARGE SCALE GENOMIC DNA]</scope>
    <source>
        <strain evidence="3">JCM 31890</strain>
    </source>
</reference>
<feature type="domain" description="AB hydrolase-1" evidence="1">
    <location>
        <begin position="72"/>
        <end position="305"/>
    </location>
</feature>
<gene>
    <name evidence="2" type="ORF">GCM10023090_07720</name>
</gene>
<dbReference type="Pfam" id="PF00561">
    <property type="entry name" value="Abhydrolase_1"/>
    <property type="match status" value="1"/>
</dbReference>
<keyword evidence="3" id="KW-1185">Reference proteome</keyword>
<dbReference type="InterPro" id="IPR000073">
    <property type="entry name" value="AB_hydrolase_1"/>
</dbReference>
<protein>
    <submittedName>
        <fullName evidence="2">Alpha/beta fold hydrolase</fullName>
    </submittedName>
</protein>
<evidence type="ECO:0000259" key="1">
    <source>
        <dbReference type="Pfam" id="PF00561"/>
    </source>
</evidence>
<dbReference type="PRINTS" id="PR00111">
    <property type="entry name" value="ABHYDROLASE"/>
</dbReference>
<keyword evidence="2" id="KW-0378">Hydrolase</keyword>
<accession>A0ABP8L1K7</accession>
<dbReference type="EMBL" id="BAABEX010000007">
    <property type="protein sequence ID" value="GAA4420325.1"/>
    <property type="molecule type" value="Genomic_DNA"/>
</dbReference>
<dbReference type="Gene3D" id="3.40.50.1820">
    <property type="entry name" value="alpha/beta hydrolase"/>
    <property type="match status" value="1"/>
</dbReference>
<evidence type="ECO:0000313" key="2">
    <source>
        <dbReference type="EMBL" id="GAA4420325.1"/>
    </source>
</evidence>
<dbReference type="PANTHER" id="PTHR43798:SF5">
    <property type="entry name" value="MONOACYLGLYCEROL LIPASE ABHD6"/>
    <property type="match status" value="1"/>
</dbReference>
<dbReference type="PRINTS" id="PR00412">
    <property type="entry name" value="EPOXHYDRLASE"/>
</dbReference>
<organism evidence="2 3">
    <name type="scientific">Acidovorax lacteus</name>
    <dbReference type="NCBI Taxonomy" id="1924988"/>
    <lineage>
        <taxon>Bacteria</taxon>
        <taxon>Pseudomonadati</taxon>
        <taxon>Pseudomonadota</taxon>
        <taxon>Betaproteobacteria</taxon>
        <taxon>Burkholderiales</taxon>
        <taxon>Comamonadaceae</taxon>
        <taxon>Acidovorax</taxon>
    </lineage>
</organism>
<dbReference type="GO" id="GO:0016787">
    <property type="term" value="F:hydrolase activity"/>
    <property type="evidence" value="ECO:0007669"/>
    <property type="project" value="UniProtKB-KW"/>
</dbReference>